<organism evidence="1 2">
    <name type="scientific">Actinokineospora soli</name>
    <dbReference type="NCBI Taxonomy" id="1048753"/>
    <lineage>
        <taxon>Bacteria</taxon>
        <taxon>Bacillati</taxon>
        <taxon>Actinomycetota</taxon>
        <taxon>Actinomycetes</taxon>
        <taxon>Pseudonocardiales</taxon>
        <taxon>Pseudonocardiaceae</taxon>
        <taxon>Actinokineospora</taxon>
    </lineage>
</organism>
<evidence type="ECO:0000313" key="2">
    <source>
        <dbReference type="Proteomes" id="UP001596512"/>
    </source>
</evidence>
<comment type="caution">
    <text evidence="1">The sequence shown here is derived from an EMBL/GenBank/DDBJ whole genome shotgun (WGS) entry which is preliminary data.</text>
</comment>
<keyword evidence="2" id="KW-1185">Reference proteome</keyword>
<proteinExistence type="predicted"/>
<accession>A0ABW2TRL8</accession>
<sequence>MVDLLARAGTEVASWHPDQPFPEEPVTFLGLHQPEQLRGIDGHHRGPAQRIDPRLTLPVQWTREAMTGLPSRTL</sequence>
<dbReference type="EMBL" id="JBHTEY010000004">
    <property type="protein sequence ID" value="MFC7615441.1"/>
    <property type="molecule type" value="Genomic_DNA"/>
</dbReference>
<name>A0ABW2TRL8_9PSEU</name>
<gene>
    <name evidence="1" type="ORF">ACFQV2_20005</name>
</gene>
<protein>
    <submittedName>
        <fullName evidence="1">Uncharacterized protein</fullName>
    </submittedName>
</protein>
<reference evidence="2" key="1">
    <citation type="journal article" date="2019" name="Int. J. Syst. Evol. Microbiol.">
        <title>The Global Catalogue of Microorganisms (GCM) 10K type strain sequencing project: providing services to taxonomists for standard genome sequencing and annotation.</title>
        <authorList>
            <consortium name="The Broad Institute Genomics Platform"/>
            <consortium name="The Broad Institute Genome Sequencing Center for Infectious Disease"/>
            <person name="Wu L."/>
            <person name="Ma J."/>
        </authorList>
    </citation>
    <scope>NUCLEOTIDE SEQUENCE [LARGE SCALE GENOMIC DNA]</scope>
    <source>
        <strain evidence="2">JCM 17695</strain>
    </source>
</reference>
<evidence type="ECO:0000313" key="1">
    <source>
        <dbReference type="EMBL" id="MFC7615441.1"/>
    </source>
</evidence>
<dbReference type="Proteomes" id="UP001596512">
    <property type="component" value="Unassembled WGS sequence"/>
</dbReference>